<organism evidence="8 9">
    <name type="scientific">Lactococcus lactis</name>
    <dbReference type="NCBI Taxonomy" id="1358"/>
    <lineage>
        <taxon>Bacteria</taxon>
        <taxon>Bacillati</taxon>
        <taxon>Bacillota</taxon>
        <taxon>Bacilli</taxon>
        <taxon>Lactobacillales</taxon>
        <taxon>Streptococcaceae</taxon>
        <taxon>Lactococcus</taxon>
    </lineage>
</organism>
<gene>
    <name evidence="8" type="primary">xynB_2</name>
    <name evidence="8" type="ORF">AMHIJAGA_02081</name>
</gene>
<proteinExistence type="inferred from homology"/>
<evidence type="ECO:0000256" key="2">
    <source>
        <dbReference type="ARBA" id="ARBA00022801"/>
    </source>
</evidence>
<evidence type="ECO:0000256" key="1">
    <source>
        <dbReference type="ARBA" id="ARBA00009865"/>
    </source>
</evidence>
<keyword evidence="3 6" id="KW-0326">Glycosidase</keyword>
<reference evidence="7" key="1">
    <citation type="submission" date="2018-01" db="EMBL/GenBank/DDBJ databases">
        <authorList>
            <person name="Gaut B.S."/>
            <person name="Morton B.R."/>
            <person name="Clegg M.T."/>
            <person name="Duvall M.R."/>
        </authorList>
    </citation>
    <scope>NUCLEOTIDE SEQUENCE</scope>
    <source>
        <strain evidence="7">Lactococcus lactis</strain>
    </source>
</reference>
<keyword evidence="2 6" id="KW-0378">Hydrolase</keyword>
<reference evidence="8" key="3">
    <citation type="submission" date="2018-05" db="EMBL/GenBank/DDBJ databases">
        <authorList>
            <person name="Lanie J.A."/>
            <person name="Ng W.-L."/>
            <person name="Kazmierczak K.M."/>
            <person name="Andrzejewski T.M."/>
            <person name="Davidsen T.M."/>
            <person name="Wayne K.J."/>
            <person name="Tettelin H."/>
            <person name="Glass J.I."/>
            <person name="Rusch D."/>
            <person name="Podicherti R."/>
            <person name="Tsui H.-C.T."/>
            <person name="Winkler M.E."/>
        </authorList>
    </citation>
    <scope>NUCLEOTIDE SEQUENCE</scope>
    <source>
        <strain evidence="8">Lactococcus lactis</strain>
    </source>
</reference>
<dbReference type="InterPro" id="IPR051795">
    <property type="entry name" value="Glycosyl_Hydrlase_43"/>
</dbReference>
<evidence type="ECO:0000256" key="6">
    <source>
        <dbReference type="RuleBase" id="RU361187"/>
    </source>
</evidence>
<evidence type="ECO:0000256" key="3">
    <source>
        <dbReference type="ARBA" id="ARBA00023295"/>
    </source>
</evidence>
<protein>
    <submittedName>
        <fullName evidence="8">Beta-xylosidase</fullName>
        <ecNumber evidence="8">3.2.1.37</ecNumber>
    </submittedName>
</protein>
<comment type="similarity">
    <text evidence="1 6">Belongs to the glycosyl hydrolase 43 family.</text>
</comment>
<dbReference type="Pfam" id="PF04616">
    <property type="entry name" value="Glyco_hydro_43"/>
    <property type="match status" value="1"/>
</dbReference>
<name>A0A2X0RG76_9LACT</name>
<dbReference type="InterPro" id="IPR006710">
    <property type="entry name" value="Glyco_hydro_43"/>
</dbReference>
<feature type="site" description="Important for catalytic activity, responsible for pKa modulation of the active site Glu and correct orientation of both the proton donor and substrate" evidence="5">
    <location>
        <position position="128"/>
    </location>
</feature>
<dbReference type="EMBL" id="OGTW02000094">
    <property type="protein sequence ID" value="SPS12131.1"/>
    <property type="molecule type" value="Genomic_DNA"/>
</dbReference>
<dbReference type="GO" id="GO:0005975">
    <property type="term" value="P:carbohydrate metabolic process"/>
    <property type="evidence" value="ECO:0007669"/>
    <property type="project" value="InterPro"/>
</dbReference>
<sequence>MSLIQNPILPGFNADPSIIRVEDTYYIANSTFEWFPGVRLHESKDLEHWSLLPSPLSTTTLLDMRGNSASGGIWAPDLSYADGKFWLVYTDVKVVNGAFKDMTNYLTTATDIKGPWTDPIKLNGLGFDASLFHDKDGRKYLVQQTWDHREYKHPFDGITLTEFDMTTMKLQPKKAKTIYNGTNVKLVEGPHLYQINDYYYLFAAQGGTVFTHQEVVARSKTLDTLSFETEPGDPFITNFDTPDNYIQKQGHGGLVSTPKGEWYYASLCARHGIIKMNQAQTLVVGAL</sequence>
<feature type="active site" description="Proton donor" evidence="4">
    <location>
        <position position="188"/>
    </location>
</feature>
<dbReference type="AlphaFoldDB" id="A0A2X0RG76"/>
<dbReference type="InterPro" id="IPR023296">
    <property type="entry name" value="Glyco_hydro_beta-prop_sf"/>
</dbReference>
<evidence type="ECO:0000313" key="8">
    <source>
        <dbReference type="EMBL" id="SPS12131.1"/>
    </source>
</evidence>
<dbReference type="EMBL" id="OGTW01000094">
    <property type="protein sequence ID" value="SPB27760.1"/>
    <property type="molecule type" value="Genomic_DNA"/>
</dbReference>
<dbReference type="GO" id="GO:0009044">
    <property type="term" value="F:xylan 1,4-beta-xylosidase activity"/>
    <property type="evidence" value="ECO:0007669"/>
    <property type="project" value="UniProtKB-EC"/>
</dbReference>
<evidence type="ECO:0000313" key="9">
    <source>
        <dbReference type="Proteomes" id="UP000279235"/>
    </source>
</evidence>
<accession>A0A2X0RG76</accession>
<evidence type="ECO:0000313" key="7">
    <source>
        <dbReference type="EMBL" id="SPB27760.1"/>
    </source>
</evidence>
<dbReference type="Gene3D" id="2.115.10.20">
    <property type="entry name" value="Glycosyl hydrolase domain, family 43"/>
    <property type="match status" value="1"/>
</dbReference>
<reference evidence="9" key="2">
    <citation type="submission" date="2018-05" db="EMBL/GenBank/DDBJ databases">
        <authorList>
            <person name="Duru I."/>
        </authorList>
    </citation>
    <scope>NUCLEOTIDE SEQUENCE [LARGE SCALE GENOMIC DNA]</scope>
</reference>
<evidence type="ECO:0000256" key="4">
    <source>
        <dbReference type="PIRSR" id="PIRSR606710-1"/>
    </source>
</evidence>
<dbReference type="CDD" id="cd09000">
    <property type="entry name" value="GH43_SXA-like"/>
    <property type="match status" value="1"/>
</dbReference>
<dbReference type="SUPFAM" id="SSF75005">
    <property type="entry name" value="Arabinanase/levansucrase/invertase"/>
    <property type="match status" value="1"/>
</dbReference>
<dbReference type="PANTHER" id="PTHR42812:SF12">
    <property type="entry name" value="BETA-XYLOSIDASE-RELATED"/>
    <property type="match status" value="1"/>
</dbReference>
<dbReference type="PANTHER" id="PTHR42812">
    <property type="entry name" value="BETA-XYLOSIDASE"/>
    <property type="match status" value="1"/>
</dbReference>
<dbReference type="Proteomes" id="UP000279235">
    <property type="component" value="Unassembled WGS sequence"/>
</dbReference>
<dbReference type="EC" id="3.2.1.37" evidence="8"/>
<evidence type="ECO:0000256" key="5">
    <source>
        <dbReference type="PIRSR" id="PIRSR606710-2"/>
    </source>
</evidence>
<feature type="active site" description="Proton acceptor" evidence="4">
    <location>
        <position position="15"/>
    </location>
</feature>